<protein>
    <submittedName>
        <fullName evidence="1">Uncharacterized protein</fullName>
    </submittedName>
</protein>
<reference evidence="2" key="1">
    <citation type="journal article" date="2019" name="Int. J. Syst. Evol. Microbiol.">
        <title>The Global Catalogue of Microorganisms (GCM) 10K type strain sequencing project: providing services to taxonomists for standard genome sequencing and annotation.</title>
        <authorList>
            <consortium name="The Broad Institute Genomics Platform"/>
            <consortium name="The Broad Institute Genome Sequencing Center for Infectious Disease"/>
            <person name="Wu L."/>
            <person name="Ma J."/>
        </authorList>
    </citation>
    <scope>NUCLEOTIDE SEQUENCE [LARGE SCALE GENOMIC DNA]</scope>
    <source>
        <strain evidence="2">CECT 7069</strain>
    </source>
</reference>
<evidence type="ECO:0000313" key="1">
    <source>
        <dbReference type="EMBL" id="MDN3591548.1"/>
    </source>
</evidence>
<gene>
    <name evidence="1" type="ORF">QWZ12_13130</name>
</gene>
<dbReference type="RefSeq" id="WP_238225525.1">
    <property type="nucleotide sequence ID" value="NZ_BPQD01000014.1"/>
</dbReference>
<accession>A0ABT8BK08</accession>
<proteinExistence type="predicted"/>
<comment type="caution">
    <text evidence="1">The sequence shown here is derived from an EMBL/GenBank/DDBJ whole genome shotgun (WGS) entry which is preliminary data.</text>
</comment>
<keyword evidence="2" id="KW-1185">Reference proteome</keyword>
<evidence type="ECO:0000313" key="2">
    <source>
        <dbReference type="Proteomes" id="UP001224644"/>
    </source>
</evidence>
<sequence>MPVARRQLAASIRAAAHIVDREAIASFIADEATEVGLNPFPHTTAGAQGHIWAGHSFDFRASQVEALGLACLLKALDSLAGDEPLTQEIFRSGPYRAYVYHPGDGCQIVGAVVYGRAGMALPALKAMPRRRTLRRAHRAHPQQLDLFAHRQHA</sequence>
<organism evidence="1 2">
    <name type="scientific">Methylobacterium adhaesivum</name>
    <dbReference type="NCBI Taxonomy" id="333297"/>
    <lineage>
        <taxon>Bacteria</taxon>
        <taxon>Pseudomonadati</taxon>
        <taxon>Pseudomonadota</taxon>
        <taxon>Alphaproteobacteria</taxon>
        <taxon>Hyphomicrobiales</taxon>
        <taxon>Methylobacteriaceae</taxon>
        <taxon>Methylobacterium</taxon>
    </lineage>
</organism>
<name>A0ABT8BK08_9HYPH</name>
<dbReference type="Proteomes" id="UP001224644">
    <property type="component" value="Unassembled WGS sequence"/>
</dbReference>
<dbReference type="EMBL" id="JAUFPX010000012">
    <property type="protein sequence ID" value="MDN3591548.1"/>
    <property type="molecule type" value="Genomic_DNA"/>
</dbReference>